<dbReference type="PANTHER" id="PTHR33525">
    <property type="match status" value="1"/>
</dbReference>
<protein>
    <submittedName>
        <fullName evidence="2">HDOD domain-containing protein</fullName>
    </submittedName>
</protein>
<dbReference type="SUPFAM" id="SSF55826">
    <property type="entry name" value="YbaK/ProRS associated domain"/>
    <property type="match status" value="1"/>
</dbReference>
<dbReference type="InterPro" id="IPR007214">
    <property type="entry name" value="YbaK/aa-tRNA-synth-assoc-dom"/>
</dbReference>
<accession>A0ABX1TK39</accession>
<dbReference type="InterPro" id="IPR013976">
    <property type="entry name" value="HDOD"/>
</dbReference>
<proteinExistence type="predicted"/>
<dbReference type="InterPro" id="IPR052340">
    <property type="entry name" value="RNase_Y/CdgJ"/>
</dbReference>
<name>A0ABX1TK39_9GAMM</name>
<dbReference type="Gene3D" id="1.10.3210.10">
    <property type="entry name" value="Hypothetical protein af1432"/>
    <property type="match status" value="1"/>
</dbReference>
<dbReference type="Gene3D" id="3.90.960.10">
    <property type="entry name" value="YbaK/aminoacyl-tRNA synthetase-associated domain"/>
    <property type="match status" value="1"/>
</dbReference>
<dbReference type="InterPro" id="IPR003607">
    <property type="entry name" value="HD/PDEase_dom"/>
</dbReference>
<dbReference type="RefSeq" id="WP_169247733.1">
    <property type="nucleotide sequence ID" value="NZ_SPMZ01000012.1"/>
</dbReference>
<dbReference type="PIRSF" id="PIRSF036888">
    <property type="entry name" value="HDGYPm_UCP036888"/>
    <property type="match status" value="1"/>
</dbReference>
<comment type="caution">
    <text evidence="2">The sequence shown here is derived from an EMBL/GenBank/DDBJ whole genome shotgun (WGS) entry which is preliminary data.</text>
</comment>
<dbReference type="PANTHER" id="PTHR33525:SF3">
    <property type="entry name" value="RIBONUCLEASE Y"/>
    <property type="match status" value="1"/>
</dbReference>
<dbReference type="PROSITE" id="PS51833">
    <property type="entry name" value="HDOD"/>
    <property type="match status" value="1"/>
</dbReference>
<dbReference type="InterPro" id="IPR036754">
    <property type="entry name" value="YbaK/aa-tRNA-synt-asso_dom_sf"/>
</dbReference>
<keyword evidence="3" id="KW-1185">Reference proteome</keyword>
<dbReference type="EMBL" id="SPMZ01000012">
    <property type="protein sequence ID" value="NMQ18479.1"/>
    <property type="molecule type" value="Genomic_DNA"/>
</dbReference>
<organism evidence="2 3">
    <name type="scientific">Candidatus Competibacter phosphatis</name>
    <dbReference type="NCBI Taxonomy" id="221280"/>
    <lineage>
        <taxon>Bacteria</taxon>
        <taxon>Pseudomonadati</taxon>
        <taxon>Pseudomonadota</taxon>
        <taxon>Gammaproteobacteria</taxon>
        <taxon>Candidatus Competibacteraceae</taxon>
        <taxon>Candidatus Competibacter</taxon>
    </lineage>
</organism>
<dbReference type="NCBIfam" id="TIGR00277">
    <property type="entry name" value="HDIG"/>
    <property type="match status" value="1"/>
</dbReference>
<dbReference type="SUPFAM" id="SSF109604">
    <property type="entry name" value="HD-domain/PDEase-like"/>
    <property type="match status" value="1"/>
</dbReference>
<feature type="domain" description="HDOD" evidence="1">
    <location>
        <begin position="199"/>
        <end position="399"/>
    </location>
</feature>
<evidence type="ECO:0000259" key="1">
    <source>
        <dbReference type="PROSITE" id="PS51833"/>
    </source>
</evidence>
<dbReference type="Pfam" id="PF08668">
    <property type="entry name" value="HDOD"/>
    <property type="match status" value="1"/>
</dbReference>
<dbReference type="CDD" id="cd04332">
    <property type="entry name" value="YbaK_like"/>
    <property type="match status" value="1"/>
</dbReference>
<evidence type="ECO:0000313" key="2">
    <source>
        <dbReference type="EMBL" id="NMQ18479.1"/>
    </source>
</evidence>
<dbReference type="CDD" id="cd00077">
    <property type="entry name" value="HDc"/>
    <property type="match status" value="1"/>
</dbReference>
<evidence type="ECO:0000313" key="3">
    <source>
        <dbReference type="Proteomes" id="UP000760480"/>
    </source>
</evidence>
<dbReference type="Pfam" id="PF04073">
    <property type="entry name" value="tRNA_edit"/>
    <property type="match status" value="1"/>
</dbReference>
<dbReference type="InterPro" id="IPR014627">
    <property type="entry name" value="UCP036888_HDGYP-like"/>
</dbReference>
<reference evidence="2 3" key="1">
    <citation type="submission" date="2019-03" db="EMBL/GenBank/DDBJ databases">
        <title>Metabolic reconstructions from genomes of highly enriched 'Candidatus Accumulibacter' and 'Candidatus Competibacter' bioreactor populations.</title>
        <authorList>
            <person name="Annavajhala M.K."/>
            <person name="Welles L."/>
            <person name="Abbas B."/>
            <person name="Sorokin D."/>
            <person name="Park H."/>
            <person name="Van Loosdrecht M."/>
            <person name="Chandran K."/>
        </authorList>
    </citation>
    <scope>NUCLEOTIDE SEQUENCE [LARGE SCALE GENOMIC DNA]</scope>
    <source>
        <strain evidence="2 3">SBR_G</strain>
    </source>
</reference>
<sequence>MNLPDTVRSYLDQRQLPYRTMACPSGETLGQVATRLDLPLRRMVRIVLLKDSSGLVMAILPGSHILDFSMLCQALRRDLAPLYGAETIRFFQNRGCKAGSYPPLHEAFGIPALADDGLILADEDEIYFDGGSGDTLIGMRNVDFRSLLGRARWEHFAVPVDDLDSLLSQQAITPQNLTSLTNRYTPAGLREGIEAITELPVMPQTVQQILMLRAHLTTNAQDILRIVEQDPSLAAQVVYWARSPLHGHPVAVDSLQTAIEQVLGVDNTLNLLLGSSMSQTFRIPADGPVGLKAFWRHSIYCASLVSELAKLLPESVDVKPELAYLCGLLHDFGYLVLGHVFPARFFLFNRFLAVNRHVPVSAIERYVLGTEHWHIGAWLMHSWSMPEEVIAAVRWHHHEDCTQPHAAYSNLVLIANRLLHYIGIGDEESSRLPALAMFTLGIGHDQAMAALTQVQASMQALDTLSEALQLPSEG</sequence>
<dbReference type="InterPro" id="IPR006675">
    <property type="entry name" value="HDIG_dom"/>
</dbReference>
<gene>
    <name evidence="2" type="ORF">E4P82_04265</name>
</gene>
<dbReference type="Proteomes" id="UP000760480">
    <property type="component" value="Unassembled WGS sequence"/>
</dbReference>